<gene>
    <name evidence="3" type="ORF">GCM10010992_13030</name>
</gene>
<keyword evidence="4" id="KW-1185">Reference proteome</keyword>
<protein>
    <submittedName>
        <fullName evidence="3">N-acetyltransferase</fullName>
    </submittedName>
</protein>
<dbReference type="InterPro" id="IPR016181">
    <property type="entry name" value="Acyl_CoA_acyltransferase"/>
</dbReference>
<dbReference type="PANTHER" id="PTHR13947">
    <property type="entry name" value="GNAT FAMILY N-ACETYLTRANSFERASE"/>
    <property type="match status" value="1"/>
</dbReference>
<proteinExistence type="predicted"/>
<dbReference type="SUPFAM" id="SSF55729">
    <property type="entry name" value="Acyl-CoA N-acyltransferases (Nat)"/>
    <property type="match status" value="1"/>
</dbReference>
<sequence>MEENFKIIRTNSENIDFTKLVKDLDLFLADIDGEEHSFYAQFNKITTIKHCVVLYVNDSPVSCGAFKLYQNEKVEVKRMYTKPEFRGYNFAKKVLEELENWALEEGFSKCILETGKKQKSAVKLYQKMGYNIIPNYGQYKEIENSICFEKVLK</sequence>
<dbReference type="Gene3D" id="3.40.630.30">
    <property type="match status" value="1"/>
</dbReference>
<dbReference type="CDD" id="cd04301">
    <property type="entry name" value="NAT_SF"/>
    <property type="match status" value="1"/>
</dbReference>
<evidence type="ECO:0000256" key="1">
    <source>
        <dbReference type="ARBA" id="ARBA00022679"/>
    </source>
</evidence>
<dbReference type="PANTHER" id="PTHR13947:SF37">
    <property type="entry name" value="LD18367P"/>
    <property type="match status" value="1"/>
</dbReference>
<organism evidence="3 4">
    <name type="scientific">Cloacibacterium rupense</name>
    <dbReference type="NCBI Taxonomy" id="517423"/>
    <lineage>
        <taxon>Bacteria</taxon>
        <taxon>Pseudomonadati</taxon>
        <taxon>Bacteroidota</taxon>
        <taxon>Flavobacteriia</taxon>
        <taxon>Flavobacteriales</taxon>
        <taxon>Weeksellaceae</taxon>
    </lineage>
</organism>
<comment type="caution">
    <text evidence="3">The sequence shown here is derived from an EMBL/GenBank/DDBJ whole genome shotgun (WGS) entry which is preliminary data.</text>
</comment>
<evidence type="ECO:0000313" key="4">
    <source>
        <dbReference type="Proteomes" id="UP000620064"/>
    </source>
</evidence>
<dbReference type="EMBL" id="BMLV01000002">
    <property type="protein sequence ID" value="GGP03690.1"/>
    <property type="molecule type" value="Genomic_DNA"/>
</dbReference>
<dbReference type="Pfam" id="PF00583">
    <property type="entry name" value="Acetyltransf_1"/>
    <property type="match status" value="1"/>
</dbReference>
<dbReference type="RefSeq" id="WP_188617266.1">
    <property type="nucleotide sequence ID" value="NZ_BMLV01000002.1"/>
</dbReference>
<feature type="domain" description="N-acetyltransferase" evidence="2">
    <location>
        <begin position="6"/>
        <end position="153"/>
    </location>
</feature>
<evidence type="ECO:0000259" key="2">
    <source>
        <dbReference type="PROSITE" id="PS51186"/>
    </source>
</evidence>
<reference evidence="4" key="1">
    <citation type="journal article" date="2019" name="Int. J. Syst. Evol. Microbiol.">
        <title>The Global Catalogue of Microorganisms (GCM) 10K type strain sequencing project: providing services to taxonomists for standard genome sequencing and annotation.</title>
        <authorList>
            <consortium name="The Broad Institute Genomics Platform"/>
            <consortium name="The Broad Institute Genome Sequencing Center for Infectious Disease"/>
            <person name="Wu L."/>
            <person name="Ma J."/>
        </authorList>
    </citation>
    <scope>NUCLEOTIDE SEQUENCE [LARGE SCALE GENOMIC DNA]</scope>
    <source>
        <strain evidence="4">CGMCC 1.7656</strain>
    </source>
</reference>
<dbReference type="InterPro" id="IPR050769">
    <property type="entry name" value="NAT_camello-type"/>
</dbReference>
<dbReference type="InterPro" id="IPR000182">
    <property type="entry name" value="GNAT_dom"/>
</dbReference>
<dbReference type="Proteomes" id="UP000620064">
    <property type="component" value="Unassembled WGS sequence"/>
</dbReference>
<evidence type="ECO:0000313" key="3">
    <source>
        <dbReference type="EMBL" id="GGP03690.1"/>
    </source>
</evidence>
<accession>A0ABQ2NKL0</accession>
<keyword evidence="1" id="KW-0808">Transferase</keyword>
<dbReference type="PROSITE" id="PS51186">
    <property type="entry name" value="GNAT"/>
    <property type="match status" value="1"/>
</dbReference>
<name>A0ABQ2NKL0_9FLAO</name>